<evidence type="ECO:0000256" key="6">
    <source>
        <dbReference type="ARBA" id="ARBA00022840"/>
    </source>
</evidence>
<evidence type="ECO:0000313" key="9">
    <source>
        <dbReference type="Proteomes" id="UP001144437"/>
    </source>
</evidence>
<reference evidence="8" key="1">
    <citation type="journal article" date="2019" name="Vet. Microbiol.">
        <title>Disease surveillance in wild Victorian cacatuids reveals co-infection with multiple agents and detection of novel avian viruses.</title>
        <authorList>
            <person name="Sutherland M."/>
            <person name="Sarker S."/>
            <person name="Vaz P.K."/>
            <person name="Legione A.R."/>
            <person name="Devlin J.M."/>
            <person name="Macwhirter P.L."/>
            <person name="Whiteley P.L."/>
            <person name="Raidal S.R."/>
        </authorList>
    </citation>
    <scope>NUCLEOTIDE SEQUENCE</scope>
    <source>
        <strain evidence="8">97-0001</strain>
    </source>
</reference>
<dbReference type="HAMAP" id="MF_04030">
    <property type="entry name" value="HSV_HELI"/>
    <property type="match status" value="1"/>
</dbReference>
<dbReference type="GO" id="GO:0005524">
    <property type="term" value="F:ATP binding"/>
    <property type="evidence" value="ECO:0007669"/>
    <property type="project" value="UniProtKB-KW"/>
</dbReference>
<evidence type="ECO:0000313" key="8">
    <source>
        <dbReference type="EMBL" id="QEG54046.1"/>
    </source>
</evidence>
<keyword evidence="3" id="KW-0547">Nucleotide-binding</keyword>
<keyword evidence="6" id="KW-0067">ATP-binding</keyword>
<keyword evidence="5" id="KW-0347">Helicase</keyword>
<evidence type="ECO:0000256" key="1">
    <source>
        <dbReference type="ARBA" id="ARBA00022562"/>
    </source>
</evidence>
<proteinExistence type="inferred from homology"/>
<organism evidence="8 9">
    <name type="scientific">Cacatuid alphaherpesvirus 2</name>
    <dbReference type="NCBI Taxonomy" id="2604840"/>
    <lineage>
        <taxon>Viruses</taxon>
        <taxon>Duplodnaviria</taxon>
        <taxon>Heunggongvirae</taxon>
        <taxon>Peploviricota</taxon>
        <taxon>Herviviricetes</taxon>
        <taxon>Herpesvirales</taxon>
        <taxon>Orthoherpesviridae</taxon>
        <taxon>Alphaherpesvirinae</taxon>
        <taxon>Iltovirus</taxon>
        <taxon>Iltovirus cacatuidalpha2</taxon>
    </lineage>
</organism>
<name>A0A5B9R2D2_9ALPH</name>
<dbReference type="Gene3D" id="3.40.50.300">
    <property type="entry name" value="P-loop containing nucleotide triphosphate hydrolases"/>
    <property type="match status" value="1"/>
</dbReference>
<accession>A0A5B9R2D2</accession>
<dbReference type="Pfam" id="PF02689">
    <property type="entry name" value="Herpes_Helicase"/>
    <property type="match status" value="1"/>
</dbReference>
<dbReference type="EMBL" id="MK360902">
    <property type="protein sequence ID" value="QEG54046.1"/>
    <property type="molecule type" value="Genomic_DNA"/>
</dbReference>
<evidence type="ECO:0000256" key="2">
    <source>
        <dbReference type="ARBA" id="ARBA00022705"/>
    </source>
</evidence>
<dbReference type="GO" id="GO:0016787">
    <property type="term" value="F:hydrolase activity"/>
    <property type="evidence" value="ECO:0007669"/>
    <property type="project" value="UniProtKB-KW"/>
</dbReference>
<dbReference type="SUPFAM" id="SSF52540">
    <property type="entry name" value="P-loop containing nucleoside triphosphate hydrolases"/>
    <property type="match status" value="2"/>
</dbReference>
<dbReference type="Proteomes" id="UP001144437">
    <property type="component" value="Segment"/>
</dbReference>
<evidence type="ECO:0000256" key="5">
    <source>
        <dbReference type="ARBA" id="ARBA00022806"/>
    </source>
</evidence>
<keyword evidence="4" id="KW-0378">Hydrolase</keyword>
<protein>
    <recommendedName>
        <fullName evidence="7">DNA replication helicase domain-containing protein</fullName>
    </recommendedName>
</protein>
<evidence type="ECO:0000259" key="7">
    <source>
        <dbReference type="Pfam" id="PF02689"/>
    </source>
</evidence>
<dbReference type="InterPro" id="IPR027417">
    <property type="entry name" value="P-loop_NTPase"/>
</dbReference>
<keyword evidence="9" id="KW-1185">Reference proteome</keyword>
<evidence type="ECO:0000256" key="4">
    <source>
        <dbReference type="ARBA" id="ARBA00022801"/>
    </source>
</evidence>
<keyword evidence="1" id="KW-1048">Host nucleus</keyword>
<feature type="domain" description="DNA replication helicase" evidence="7">
    <location>
        <begin position="14"/>
        <end position="852"/>
    </location>
</feature>
<sequence>MEVAANENRWRFPTSTYLNFTAMYGIQPVVDRISELASEKIPNDDVKPPFSWFEMIARAQSPEEVPPRELPYKVYLITGNAGSGKSTCIQTLTEILNCVTTGSTRVAALNVFNKLSSAYMSPAIQTIFHEFGFKGSHIQAALGKYKYKPATDSKTITDMQMADMYYYWDVLKDITAKAIEEGLPESMQVLLALDKKRSSRFLDVAPFLVASAPTIIKSNVILIDEAGVLGKHIMTAVVYSWWFFNALWRTRRYEEGRIPVIVCIGSPTQTDAMESVFEHSTQRHLVYNKTNILSYLISTPELAARMDLSKNWTIFINNKRCSEQDFGNVLKAFEFGLQMTEKHARFLDQFVVSESYIKDPSKLPGWTRLFSSHDDVKIYMARLHANLRTQRSEKFKVFALPMYTVVRLESLERYKELSGQGTLTLDKWLAVNLPRLGNYSQSRDLDVSAPRFEYITGEGGSKYALVASDASHVLNSQISVTKKIKKLVFGFEGSFADFAAVLSEDTFFKKHGGDRVEYAYRFISTLLFSGMIAFYDFLRTDGLPNEKVEAAYAKLRAITNSLPAIANQQVDRDSEHVEKEPTFDFAEDDVVPSSLNEETDHELDDIFGSLSDASLDVFYLNYEKLPSDAQGQEIFSHFDLLKKLFAERYEALYGLFGATFTSAPFNTFVGQTVFNGPNVAVSSFRGGIMSFAAQTDAYILRGVTRASLPNFAEEIYRGRDWSAPVLRETDLPRVVVRDPIGFVSVVNHNVSTFVDNVNGEELSMAVTVDHGISSNLAMTITRSQGLGLDRVAVCFASGPIKLNTAYVAMSRVTSCRYLRMNVNPLRAEYEDTRNVSSHILAAMRCKDVKLVY</sequence>
<dbReference type="InterPro" id="IPR034711">
    <property type="entry name" value="HSV_HELI"/>
</dbReference>
<keyword evidence="2" id="KW-0235">DNA replication</keyword>
<dbReference type="GO" id="GO:0006260">
    <property type="term" value="P:DNA replication"/>
    <property type="evidence" value="ECO:0007669"/>
    <property type="project" value="UniProtKB-KW"/>
</dbReference>
<dbReference type="GO" id="GO:0004386">
    <property type="term" value="F:helicase activity"/>
    <property type="evidence" value="ECO:0007669"/>
    <property type="project" value="UniProtKB-KW"/>
</dbReference>
<dbReference type="InterPro" id="IPR003840">
    <property type="entry name" value="DNA_helicase_dom"/>
</dbReference>
<evidence type="ECO:0000256" key="3">
    <source>
        <dbReference type="ARBA" id="ARBA00022741"/>
    </source>
</evidence>